<sequence length="56" mass="6310">MISQVGSTPFIMDLRRQGSRVKGMSGIICKVVLKRFWDGPQVDFSDKVRFVPGDHS</sequence>
<dbReference type="Proteomes" id="UP001189624">
    <property type="component" value="Chromosome 7"/>
</dbReference>
<proteinExistence type="predicted"/>
<evidence type="ECO:0000313" key="2">
    <source>
        <dbReference type="Proteomes" id="UP001189624"/>
    </source>
</evidence>
<gene>
    <name evidence="1" type="ORF">AYBTSS11_LOCUS21965</name>
</gene>
<protein>
    <submittedName>
        <fullName evidence="1">Uncharacterized protein</fullName>
    </submittedName>
</protein>
<evidence type="ECO:0000313" key="1">
    <source>
        <dbReference type="EMBL" id="CAJ1968901.1"/>
    </source>
</evidence>
<organism evidence="1 2">
    <name type="scientific">Sphenostylis stenocarpa</name>
    <dbReference type="NCBI Taxonomy" id="92480"/>
    <lineage>
        <taxon>Eukaryota</taxon>
        <taxon>Viridiplantae</taxon>
        <taxon>Streptophyta</taxon>
        <taxon>Embryophyta</taxon>
        <taxon>Tracheophyta</taxon>
        <taxon>Spermatophyta</taxon>
        <taxon>Magnoliopsida</taxon>
        <taxon>eudicotyledons</taxon>
        <taxon>Gunneridae</taxon>
        <taxon>Pentapetalae</taxon>
        <taxon>rosids</taxon>
        <taxon>fabids</taxon>
        <taxon>Fabales</taxon>
        <taxon>Fabaceae</taxon>
        <taxon>Papilionoideae</taxon>
        <taxon>50 kb inversion clade</taxon>
        <taxon>NPAAA clade</taxon>
        <taxon>indigoferoid/millettioid clade</taxon>
        <taxon>Phaseoleae</taxon>
        <taxon>Sphenostylis</taxon>
    </lineage>
</organism>
<reference evidence="1" key="1">
    <citation type="submission" date="2023-10" db="EMBL/GenBank/DDBJ databases">
        <authorList>
            <person name="Domelevo Entfellner J.-B."/>
        </authorList>
    </citation>
    <scope>NUCLEOTIDE SEQUENCE</scope>
</reference>
<dbReference type="AlphaFoldDB" id="A0AA86VZT0"/>
<dbReference type="Gramene" id="rna-AYBTSS11_LOCUS21965">
    <property type="protein sequence ID" value="CAJ1968901.1"/>
    <property type="gene ID" value="gene-AYBTSS11_LOCUS21965"/>
</dbReference>
<name>A0AA86VZT0_9FABA</name>
<dbReference type="EMBL" id="OY731404">
    <property type="protein sequence ID" value="CAJ1968901.1"/>
    <property type="molecule type" value="Genomic_DNA"/>
</dbReference>
<accession>A0AA86VZT0</accession>
<keyword evidence="2" id="KW-1185">Reference proteome</keyword>